<dbReference type="Pfam" id="PF20154">
    <property type="entry name" value="LNT_N"/>
    <property type="match status" value="1"/>
</dbReference>
<name>A0ABY4C8S9_9MICO</name>
<keyword evidence="5 8" id="KW-1133">Transmembrane helix</keyword>
<dbReference type="PANTHER" id="PTHR38686:SF1">
    <property type="entry name" value="APOLIPOPROTEIN N-ACYLTRANSFERASE"/>
    <property type="match status" value="1"/>
</dbReference>
<keyword evidence="2 8" id="KW-1003">Cell membrane</keyword>
<feature type="transmembrane region" description="Helical" evidence="8">
    <location>
        <begin position="54"/>
        <end position="72"/>
    </location>
</feature>
<evidence type="ECO:0000256" key="8">
    <source>
        <dbReference type="HAMAP-Rule" id="MF_01148"/>
    </source>
</evidence>
<sequence length="548" mass="58275">MPDPRPLLPWWAAMLVAVLAGFVTDAAYPELAIWPLVFVGIALALIAQIGRSVGGAFLIAYVYGATFYLLHVEWTSRYLGPVPWLALSLFEALFVGVGGIAITLGYRWVPRAWPGRWARLVALPAVVAALWIGKETVIGSFPYGGFPWARLAVSQSQSPFAETVSWVGFAGLGFAMAWATASAIEWVRVSVERRTLREPLPKAMVGLAPLAAVLVVIGAVPAWPTASAGSTTVASVQGNGPAGYFDERSAGDVLNAQVGATTPLLGRDDIDVLLWPEGSVDDSVNPGTAAARTLDRLTADLDAPLIANTVTVRGDEYFNTSFLWRSGEGITQTYDKRHPVPFGEYIPDRDFYMFFAPDLIGLVQRGYSPGTNPPVFDLGDTIAGLAICFDVIYDEVIHEAARDGAELYLLQTNNADFRGTDENQQQLAFARLRAIETGRWVVNLSTVGRSQVIDPAGRTVDALPSDQPGAMVTEVGLRTGLTPSVVLGGWVDGVISIGGLAALLIAFALGRRRGAFAAASGAEAPGRETSAFDASAPENANRPASAEG</sequence>
<comment type="subcellular location">
    <subcellularLocation>
        <location evidence="1 8">Cell membrane</location>
        <topology evidence="1 8">Multi-pass membrane protein</topology>
    </subcellularLocation>
</comment>
<feature type="transmembrane region" description="Helical" evidence="8">
    <location>
        <begin position="7"/>
        <end position="25"/>
    </location>
</feature>
<evidence type="ECO:0000256" key="3">
    <source>
        <dbReference type="ARBA" id="ARBA00022679"/>
    </source>
</evidence>
<dbReference type="PANTHER" id="PTHR38686">
    <property type="entry name" value="APOLIPOPROTEIN N-ACYLTRANSFERASE"/>
    <property type="match status" value="1"/>
</dbReference>
<dbReference type="NCBIfam" id="TIGR00546">
    <property type="entry name" value="lnt"/>
    <property type="match status" value="1"/>
</dbReference>
<dbReference type="SUPFAM" id="SSF56317">
    <property type="entry name" value="Carbon-nitrogen hydrolase"/>
    <property type="match status" value="1"/>
</dbReference>
<comment type="pathway">
    <text evidence="8">Protein modification; lipoprotein biosynthesis (N-acyl transfer).</text>
</comment>
<dbReference type="InterPro" id="IPR004563">
    <property type="entry name" value="Apolipo_AcylTrfase"/>
</dbReference>
<dbReference type="InterPro" id="IPR045378">
    <property type="entry name" value="LNT_N"/>
</dbReference>
<dbReference type="EMBL" id="CP094528">
    <property type="protein sequence ID" value="UOE45085.1"/>
    <property type="molecule type" value="Genomic_DNA"/>
</dbReference>
<dbReference type="Gene3D" id="3.60.110.10">
    <property type="entry name" value="Carbon-nitrogen hydrolase"/>
    <property type="match status" value="1"/>
</dbReference>
<accession>A0ABY4C8S9</accession>
<dbReference type="InterPro" id="IPR036526">
    <property type="entry name" value="C-N_Hydrolase_sf"/>
</dbReference>
<keyword evidence="12" id="KW-1185">Reference proteome</keyword>
<dbReference type="EC" id="2.3.1.269" evidence="8"/>
<feature type="transmembrane region" description="Helical" evidence="8">
    <location>
        <begin position="487"/>
        <end position="509"/>
    </location>
</feature>
<keyword evidence="6 8" id="KW-0472">Membrane</keyword>
<evidence type="ECO:0000256" key="9">
    <source>
        <dbReference type="SAM" id="MobiDB-lite"/>
    </source>
</evidence>
<feature type="transmembrane region" description="Helical" evidence="8">
    <location>
        <begin position="84"/>
        <end position="109"/>
    </location>
</feature>
<evidence type="ECO:0000313" key="11">
    <source>
        <dbReference type="EMBL" id="UOE45085.1"/>
    </source>
</evidence>
<proteinExistence type="inferred from homology"/>
<dbReference type="InterPro" id="IPR003010">
    <property type="entry name" value="C-N_Hydrolase"/>
</dbReference>
<feature type="transmembrane region" description="Helical" evidence="8">
    <location>
        <begin position="163"/>
        <end position="184"/>
    </location>
</feature>
<dbReference type="PROSITE" id="PS50263">
    <property type="entry name" value="CN_HYDROLASE"/>
    <property type="match status" value="1"/>
</dbReference>
<dbReference type="RefSeq" id="WP_243557419.1">
    <property type="nucleotide sequence ID" value="NZ_CP094528.1"/>
</dbReference>
<feature type="transmembrane region" description="Helical" evidence="8">
    <location>
        <begin position="121"/>
        <end position="143"/>
    </location>
</feature>
<organism evidence="11 12">
    <name type="scientific">Agromyces larvae</name>
    <dbReference type="NCBI Taxonomy" id="2929802"/>
    <lineage>
        <taxon>Bacteria</taxon>
        <taxon>Bacillati</taxon>
        <taxon>Actinomycetota</taxon>
        <taxon>Actinomycetes</taxon>
        <taxon>Micrococcales</taxon>
        <taxon>Microbacteriaceae</taxon>
        <taxon>Agromyces</taxon>
    </lineage>
</organism>
<keyword evidence="4 8" id="KW-0812">Transmembrane</keyword>
<comment type="catalytic activity">
    <reaction evidence="8">
        <text>N-terminal S-1,2-diacyl-sn-glyceryl-L-cysteinyl-[lipoprotein] + a glycerophospholipid = N-acyl-S-1,2-diacyl-sn-glyceryl-L-cysteinyl-[lipoprotein] + a 2-acyl-sn-glycero-3-phospholipid + H(+)</text>
        <dbReference type="Rhea" id="RHEA:48228"/>
        <dbReference type="Rhea" id="RHEA-COMP:14681"/>
        <dbReference type="Rhea" id="RHEA-COMP:14684"/>
        <dbReference type="ChEBI" id="CHEBI:15378"/>
        <dbReference type="ChEBI" id="CHEBI:136912"/>
        <dbReference type="ChEBI" id="CHEBI:140656"/>
        <dbReference type="ChEBI" id="CHEBI:140657"/>
        <dbReference type="ChEBI" id="CHEBI:140660"/>
        <dbReference type="EC" id="2.3.1.269"/>
    </reaction>
</comment>
<keyword evidence="3 8" id="KW-0808">Transferase</keyword>
<evidence type="ECO:0000256" key="5">
    <source>
        <dbReference type="ARBA" id="ARBA00022989"/>
    </source>
</evidence>
<feature type="transmembrane region" description="Helical" evidence="8">
    <location>
        <begin position="31"/>
        <end position="47"/>
    </location>
</feature>
<dbReference type="HAMAP" id="MF_01148">
    <property type="entry name" value="Lnt"/>
    <property type="match status" value="1"/>
</dbReference>
<dbReference type="Pfam" id="PF00795">
    <property type="entry name" value="CN_hydrolase"/>
    <property type="match status" value="1"/>
</dbReference>
<keyword evidence="7 8" id="KW-0012">Acyltransferase</keyword>
<evidence type="ECO:0000313" key="12">
    <source>
        <dbReference type="Proteomes" id="UP000832097"/>
    </source>
</evidence>
<evidence type="ECO:0000256" key="4">
    <source>
        <dbReference type="ARBA" id="ARBA00022692"/>
    </source>
</evidence>
<feature type="domain" description="CN hydrolase" evidence="10">
    <location>
        <begin position="231"/>
        <end position="477"/>
    </location>
</feature>
<evidence type="ECO:0000259" key="10">
    <source>
        <dbReference type="PROSITE" id="PS50263"/>
    </source>
</evidence>
<evidence type="ECO:0000256" key="6">
    <source>
        <dbReference type="ARBA" id="ARBA00023136"/>
    </source>
</evidence>
<evidence type="ECO:0000256" key="7">
    <source>
        <dbReference type="ARBA" id="ARBA00023315"/>
    </source>
</evidence>
<evidence type="ECO:0000256" key="2">
    <source>
        <dbReference type="ARBA" id="ARBA00022475"/>
    </source>
</evidence>
<protein>
    <recommendedName>
        <fullName evidence="8">Apolipoprotein N-acyltransferase</fullName>
        <shortName evidence="8">ALP N-acyltransferase</shortName>
        <ecNumber evidence="8">2.3.1.269</ecNumber>
    </recommendedName>
</protein>
<evidence type="ECO:0000256" key="1">
    <source>
        <dbReference type="ARBA" id="ARBA00004651"/>
    </source>
</evidence>
<feature type="region of interest" description="Disordered" evidence="9">
    <location>
        <begin position="519"/>
        <end position="548"/>
    </location>
</feature>
<gene>
    <name evidence="8 11" type="primary">lnt</name>
    <name evidence="11" type="ORF">MTO99_04705</name>
</gene>
<comment type="similarity">
    <text evidence="8">Belongs to the CN hydrolase family. Apolipoprotein N-acyltransferase subfamily.</text>
</comment>
<dbReference type="CDD" id="cd07571">
    <property type="entry name" value="ALP_N-acyl_transferase"/>
    <property type="match status" value="1"/>
</dbReference>
<feature type="transmembrane region" description="Helical" evidence="8">
    <location>
        <begin position="205"/>
        <end position="223"/>
    </location>
</feature>
<feature type="compositionally biased region" description="Low complexity" evidence="9">
    <location>
        <begin position="519"/>
        <end position="528"/>
    </location>
</feature>
<comment type="function">
    <text evidence="8">Catalyzes the phospholipid dependent N-acylation of the N-terminal cysteine of apolipoprotein, the last step in lipoprotein maturation.</text>
</comment>
<reference evidence="11 12" key="1">
    <citation type="submission" date="2022-03" db="EMBL/GenBank/DDBJ databases">
        <title>Mucilaginibacter sp. isolated from the gut of Protaetia brevitarsis seulensis larvae.</title>
        <authorList>
            <person name="Won M."/>
            <person name="Kim S.-J."/>
            <person name="Kwon S.-W."/>
        </authorList>
    </citation>
    <scope>NUCLEOTIDE SEQUENCE [LARGE SCALE GENOMIC DNA]</scope>
    <source>
        <strain evidence="11 12">CFWR-12</strain>
    </source>
</reference>
<dbReference type="Proteomes" id="UP000832097">
    <property type="component" value="Chromosome"/>
</dbReference>